<dbReference type="AlphaFoldDB" id="A0A834IKE4"/>
<dbReference type="PANTHER" id="PTHR30069">
    <property type="entry name" value="TONB-DEPENDENT OUTER MEMBRANE RECEPTOR"/>
    <property type="match status" value="1"/>
</dbReference>
<proteinExistence type="predicted"/>
<dbReference type="PANTHER" id="PTHR30069:SF40">
    <property type="entry name" value="TONB-DEPENDENT RECEPTOR NMB0964-RELATED"/>
    <property type="match status" value="1"/>
</dbReference>
<feature type="domain" description="TonB-dependent receptor-like beta-barrel" evidence="7">
    <location>
        <begin position="10"/>
        <end position="299"/>
    </location>
</feature>
<keyword evidence="9" id="KW-1185">Reference proteome</keyword>
<evidence type="ECO:0000256" key="1">
    <source>
        <dbReference type="ARBA" id="ARBA00004571"/>
    </source>
</evidence>
<evidence type="ECO:0000256" key="5">
    <source>
        <dbReference type="ARBA" id="ARBA00023136"/>
    </source>
</evidence>
<dbReference type="PROSITE" id="PS01156">
    <property type="entry name" value="TONB_DEPENDENT_REC_2"/>
    <property type="match status" value="1"/>
</dbReference>
<dbReference type="EMBL" id="JAACXV010009710">
    <property type="protein sequence ID" value="KAF7275592.1"/>
    <property type="molecule type" value="Genomic_DNA"/>
</dbReference>
<organism evidence="8 9">
    <name type="scientific">Rhynchophorus ferrugineus</name>
    <name type="common">Red palm weevil</name>
    <name type="synonym">Curculio ferrugineus</name>
    <dbReference type="NCBI Taxonomy" id="354439"/>
    <lineage>
        <taxon>Eukaryota</taxon>
        <taxon>Metazoa</taxon>
        <taxon>Ecdysozoa</taxon>
        <taxon>Arthropoda</taxon>
        <taxon>Hexapoda</taxon>
        <taxon>Insecta</taxon>
        <taxon>Pterygota</taxon>
        <taxon>Neoptera</taxon>
        <taxon>Endopterygota</taxon>
        <taxon>Coleoptera</taxon>
        <taxon>Polyphaga</taxon>
        <taxon>Cucujiformia</taxon>
        <taxon>Curculionidae</taxon>
        <taxon>Dryophthorinae</taxon>
        <taxon>Rhynchophorus</taxon>
    </lineage>
</organism>
<evidence type="ECO:0000259" key="7">
    <source>
        <dbReference type="Pfam" id="PF00593"/>
    </source>
</evidence>
<dbReference type="InterPro" id="IPR039426">
    <property type="entry name" value="TonB-dep_rcpt-like"/>
</dbReference>
<dbReference type="Proteomes" id="UP000625711">
    <property type="component" value="Unassembled WGS sequence"/>
</dbReference>
<dbReference type="InterPro" id="IPR036942">
    <property type="entry name" value="Beta-barrel_TonB_sf"/>
</dbReference>
<dbReference type="GO" id="GO:0015344">
    <property type="term" value="F:siderophore uptake transmembrane transporter activity"/>
    <property type="evidence" value="ECO:0007669"/>
    <property type="project" value="TreeGrafter"/>
</dbReference>
<dbReference type="Pfam" id="PF00593">
    <property type="entry name" value="TonB_dep_Rec_b-barrel"/>
    <property type="match status" value="1"/>
</dbReference>
<dbReference type="InterPro" id="IPR010917">
    <property type="entry name" value="TonB_rcpt_CS"/>
</dbReference>
<evidence type="ECO:0000256" key="2">
    <source>
        <dbReference type="ARBA" id="ARBA00022448"/>
    </source>
</evidence>
<dbReference type="GO" id="GO:0044718">
    <property type="term" value="P:siderophore transmembrane transport"/>
    <property type="evidence" value="ECO:0007669"/>
    <property type="project" value="TreeGrafter"/>
</dbReference>
<feature type="non-terminal residue" evidence="8">
    <location>
        <position position="1"/>
    </location>
</feature>
<dbReference type="OrthoDB" id="449418at2759"/>
<keyword evidence="5" id="KW-0472">Membrane</keyword>
<comment type="subcellular location">
    <subcellularLocation>
        <location evidence="1">Cell outer membrane</location>
        <topology evidence="1">Multi-pass membrane protein</topology>
    </subcellularLocation>
</comment>
<dbReference type="SUPFAM" id="SSF56935">
    <property type="entry name" value="Porins"/>
    <property type="match status" value="1"/>
</dbReference>
<keyword evidence="3" id="KW-0812">Transmembrane</keyword>
<evidence type="ECO:0000256" key="3">
    <source>
        <dbReference type="ARBA" id="ARBA00022692"/>
    </source>
</evidence>
<comment type="caution">
    <text evidence="8">The sequence shown here is derived from an EMBL/GenBank/DDBJ whole genome shotgun (WGS) entry which is preliminary data.</text>
</comment>
<keyword evidence="6" id="KW-0998">Cell outer membrane</keyword>
<protein>
    <recommendedName>
        <fullName evidence="7">TonB-dependent receptor-like beta-barrel domain-containing protein</fullName>
    </recommendedName>
</protein>
<keyword evidence="2" id="KW-0813">Transport</keyword>
<sequence>VHAPLAGWEGVFGVQYANSEFQALGTEAFLPKTTTENLAAFLIEHYQWNDVHVELGGRVEKQQIDVDQGISKRGVVRKNYDDTAFSASGALNWEFYPEYVASLSLGYAERMPNTQELFADGVHLATNTYELGSELDKEKSKNIELGLRKTEGDLNFAANVFYNQIDDYIYAHTLDQYENFRLIQYTQADANFYGAEGEVSYQFSPLYRGKIFADHVRAKLDEGGDLPRIPATRAGVRFDAEFMGNIHGGVEYIHGFKQDHIASFEQESDAYHLVNVDVSYDKSLNAQFSYQVYLRANNLFDETYYNHASYLSTIPQQGRNFTAGVRFRF</sequence>
<reference evidence="8" key="1">
    <citation type="submission" date="2020-08" db="EMBL/GenBank/DDBJ databases">
        <title>Genome sequencing and assembly of the red palm weevil Rhynchophorus ferrugineus.</title>
        <authorList>
            <person name="Dias G.B."/>
            <person name="Bergman C.M."/>
            <person name="Manee M."/>
        </authorList>
    </citation>
    <scope>NUCLEOTIDE SEQUENCE</scope>
    <source>
        <strain evidence="8">AA-2017</strain>
        <tissue evidence="8">Whole larva</tissue>
    </source>
</reference>
<dbReference type="PROSITE" id="PS52016">
    <property type="entry name" value="TONB_DEPENDENT_REC_3"/>
    <property type="match status" value="1"/>
</dbReference>
<keyword evidence="4" id="KW-0798">TonB box</keyword>
<dbReference type="InterPro" id="IPR000531">
    <property type="entry name" value="Beta-barrel_TonB"/>
</dbReference>
<evidence type="ECO:0000313" key="9">
    <source>
        <dbReference type="Proteomes" id="UP000625711"/>
    </source>
</evidence>
<evidence type="ECO:0000256" key="6">
    <source>
        <dbReference type="ARBA" id="ARBA00023237"/>
    </source>
</evidence>
<evidence type="ECO:0000313" key="8">
    <source>
        <dbReference type="EMBL" id="KAF7275592.1"/>
    </source>
</evidence>
<evidence type="ECO:0000256" key="4">
    <source>
        <dbReference type="ARBA" id="ARBA00023077"/>
    </source>
</evidence>
<dbReference type="Gene3D" id="2.40.170.20">
    <property type="entry name" value="TonB-dependent receptor, beta-barrel domain"/>
    <property type="match status" value="1"/>
</dbReference>
<gene>
    <name evidence="8" type="ORF">GWI33_011519</name>
</gene>
<name>A0A834IKE4_RHYFE</name>
<accession>A0A834IKE4</accession>